<reference evidence="2 3" key="1">
    <citation type="submission" date="2023-03" db="EMBL/GenBank/DDBJ databases">
        <title>Bacillus Genome Sequencing.</title>
        <authorList>
            <person name="Dunlap C."/>
        </authorList>
    </citation>
    <scope>NUCLEOTIDE SEQUENCE [LARGE SCALE GENOMIC DNA]</scope>
    <source>
        <strain evidence="2 3">B-59205</strain>
    </source>
</reference>
<evidence type="ECO:0000313" key="3">
    <source>
        <dbReference type="Proteomes" id="UP001344888"/>
    </source>
</evidence>
<proteinExistence type="predicted"/>
<gene>
    <name evidence="2" type="ORF">P9B03_08575</name>
</gene>
<dbReference type="Pfam" id="PF14265">
    <property type="entry name" value="DUF4355"/>
    <property type="match status" value="1"/>
</dbReference>
<keyword evidence="3" id="KW-1185">Reference proteome</keyword>
<dbReference type="Proteomes" id="UP001344888">
    <property type="component" value="Unassembled WGS sequence"/>
</dbReference>
<protein>
    <submittedName>
        <fullName evidence="2">DUF4355 domain-containing protein</fullName>
    </submittedName>
</protein>
<accession>A0AAW9NUL6</accession>
<evidence type="ECO:0000256" key="1">
    <source>
        <dbReference type="SAM" id="Coils"/>
    </source>
</evidence>
<evidence type="ECO:0000313" key="2">
    <source>
        <dbReference type="EMBL" id="MEC1178533.1"/>
    </source>
</evidence>
<dbReference type="RefSeq" id="WP_326123027.1">
    <property type="nucleotide sequence ID" value="NZ_JARSFG010000012.1"/>
</dbReference>
<keyword evidence="1" id="KW-0175">Coiled coil</keyword>
<dbReference type="EMBL" id="JARSFG010000012">
    <property type="protein sequence ID" value="MEC1178533.1"/>
    <property type="molecule type" value="Genomic_DNA"/>
</dbReference>
<name>A0AAW9NUL6_9BACL</name>
<feature type="coiled-coil region" evidence="1">
    <location>
        <begin position="58"/>
        <end position="92"/>
    </location>
</feature>
<organism evidence="2 3">
    <name type="scientific">Metasolibacillus meyeri</name>
    <dbReference type="NCBI Taxonomy" id="1071052"/>
    <lineage>
        <taxon>Bacteria</taxon>
        <taxon>Bacillati</taxon>
        <taxon>Bacillota</taxon>
        <taxon>Bacilli</taxon>
        <taxon>Bacillales</taxon>
        <taxon>Caryophanaceae</taxon>
        <taxon>Metasolibacillus</taxon>
    </lineage>
</organism>
<sequence>MDNSIKPKLLVSLSLQYFADEPPVTDPVETDPVTDNPAPTYTEQEVQAKVDEAVAQAKANLDNEVATARSEAEKLAKMNAEEKAKYELEKREQALATKEKNIALRELRSETLNMLADKKYNLPADVIELVLGEDAETTTKNIETFKQVFDAAVQKVVDERLAGKSPTVGNGIPQAQGAEELVREQFARALGGVN</sequence>
<dbReference type="InterPro" id="IPR025580">
    <property type="entry name" value="Gp46"/>
</dbReference>
<dbReference type="AlphaFoldDB" id="A0AAW9NUL6"/>
<comment type="caution">
    <text evidence="2">The sequence shown here is derived from an EMBL/GenBank/DDBJ whole genome shotgun (WGS) entry which is preliminary data.</text>
</comment>